<dbReference type="OrthoDB" id="248233at2759"/>
<sequence>MDELAFFFSDDLCSTEDIQNCGYTKHTAQHNRSRAAPVHQLSDDVSIGRNKSEPSFSTRISNAFLQSNSFTGTSSLPLNLPPEPEDGNIEYKWRLNEGGGQAIYRLGVDDNGAVTGLTAKEMSASLLTLCKMSQRLGVCIRILRECTISDVSDSADFRQKSSASGSLISPQRKAIELHAKWKLSINQGVPDLRVAMLGSVDVGKSTLLGVLTDGEMDDGRGRARLNLFRHLHEVQSGRTSSLSSELIGFDTAGHLVNRRRSQGHLNKRTVDEVSLLPYLRLFSGG</sequence>
<keyword evidence="2" id="KW-1185">Reference proteome</keyword>
<dbReference type="InterPro" id="IPR027417">
    <property type="entry name" value="P-loop_NTPase"/>
</dbReference>
<protein>
    <submittedName>
        <fullName evidence="3">Tr-type G domain-containing protein</fullName>
    </submittedName>
</protein>
<dbReference type="Gene3D" id="3.40.50.300">
    <property type="entry name" value="P-loop containing nucleotide triphosphate hydrolases"/>
    <property type="match status" value="1"/>
</dbReference>
<evidence type="ECO:0000313" key="1">
    <source>
        <dbReference type="EMBL" id="VDM35071.1"/>
    </source>
</evidence>
<dbReference type="Proteomes" id="UP000274429">
    <property type="component" value="Unassembled WGS sequence"/>
</dbReference>
<name>A0A0R3X981_HYDTA</name>
<dbReference type="SUPFAM" id="SSF52540">
    <property type="entry name" value="P-loop containing nucleoside triphosphate hydrolases"/>
    <property type="match status" value="1"/>
</dbReference>
<dbReference type="GO" id="GO:0003746">
    <property type="term" value="F:translation elongation factor activity"/>
    <property type="evidence" value="ECO:0007669"/>
    <property type="project" value="TreeGrafter"/>
</dbReference>
<dbReference type="AlphaFoldDB" id="A0A0R3X981"/>
<dbReference type="STRING" id="6205.A0A0R3X981"/>
<evidence type="ECO:0000313" key="2">
    <source>
        <dbReference type="Proteomes" id="UP000274429"/>
    </source>
</evidence>
<organism evidence="3">
    <name type="scientific">Hydatigena taeniaeformis</name>
    <name type="common">Feline tapeworm</name>
    <name type="synonym">Taenia taeniaeformis</name>
    <dbReference type="NCBI Taxonomy" id="6205"/>
    <lineage>
        <taxon>Eukaryota</taxon>
        <taxon>Metazoa</taxon>
        <taxon>Spiralia</taxon>
        <taxon>Lophotrochozoa</taxon>
        <taxon>Platyhelminthes</taxon>
        <taxon>Cestoda</taxon>
        <taxon>Eucestoda</taxon>
        <taxon>Cyclophyllidea</taxon>
        <taxon>Taeniidae</taxon>
        <taxon>Hydatigera</taxon>
    </lineage>
</organism>
<reference evidence="1 2" key="2">
    <citation type="submission" date="2018-11" db="EMBL/GenBank/DDBJ databases">
        <authorList>
            <consortium name="Pathogen Informatics"/>
        </authorList>
    </citation>
    <scope>NUCLEOTIDE SEQUENCE [LARGE SCALE GENOMIC DNA]</scope>
</reference>
<dbReference type="InterPro" id="IPR050055">
    <property type="entry name" value="EF-Tu_GTPase"/>
</dbReference>
<dbReference type="EMBL" id="UYWX01021300">
    <property type="protein sequence ID" value="VDM35071.1"/>
    <property type="molecule type" value="Genomic_DNA"/>
</dbReference>
<proteinExistence type="predicted"/>
<gene>
    <name evidence="1" type="ORF">TTAC_LOCUS10091</name>
</gene>
<dbReference type="PANTHER" id="PTHR43721:SF3">
    <property type="entry name" value="GTP-BINDING PROTEIN 2"/>
    <property type="match status" value="1"/>
</dbReference>
<evidence type="ECO:0000313" key="3">
    <source>
        <dbReference type="WBParaSite" id="TTAC_0001010601-mRNA-1"/>
    </source>
</evidence>
<accession>A0A0R3X981</accession>
<reference evidence="3" key="1">
    <citation type="submission" date="2017-02" db="UniProtKB">
        <authorList>
            <consortium name="WormBaseParasite"/>
        </authorList>
    </citation>
    <scope>IDENTIFICATION</scope>
</reference>
<dbReference type="WBParaSite" id="TTAC_0001010601-mRNA-1">
    <property type="protein sequence ID" value="TTAC_0001010601-mRNA-1"/>
    <property type="gene ID" value="TTAC_0001010601"/>
</dbReference>
<dbReference type="PANTHER" id="PTHR43721">
    <property type="entry name" value="ELONGATION FACTOR TU-RELATED"/>
    <property type="match status" value="1"/>
</dbReference>